<dbReference type="Proteomes" id="UP000009223">
    <property type="component" value="Chromosome"/>
</dbReference>
<dbReference type="InterPro" id="IPR001509">
    <property type="entry name" value="Epimerase_deHydtase"/>
</dbReference>
<sequence>MNILITGASGFLGKNLLKYIQQYKSNAIKIFLLVSKNIEGYNCIIHKNYTYGRDELPHNIDVLIHMGAFSPKSNESLDCVDNVAENIMTTNYLLENLSCLPTKIIFISSISVYNSKNDDLIDETTQTKPDTMYGASKLFCEKIIESFCKKNNIDYQIFRSGVLYGPEDPQMWIIPTVIKNIRENKNPVVFNGGNELKSFVNVSDCSRVIYQSLFKKIDDKIINIVSDQNISIKTLIDILIKISGKNLMIENIINEKIYHNTIYNNNLLVKNYDGIKIDYYEGLKEAYESYK</sequence>
<keyword evidence="4" id="KW-1185">Reference proteome</keyword>
<feature type="domain" description="NAD-dependent epimerase/dehydratase" evidence="2">
    <location>
        <begin position="3"/>
        <end position="224"/>
    </location>
</feature>
<dbReference type="STRING" id="545694.TREPR_0333"/>
<dbReference type="OrthoDB" id="9771073at2"/>
<proteinExistence type="inferred from homology"/>
<dbReference type="CDD" id="cd08946">
    <property type="entry name" value="SDR_e"/>
    <property type="match status" value="1"/>
</dbReference>
<accession>F5YN47</accession>
<dbReference type="Pfam" id="PF01370">
    <property type="entry name" value="Epimerase"/>
    <property type="match status" value="1"/>
</dbReference>
<comment type="similarity">
    <text evidence="1">Belongs to the NAD(P)-dependent epimerase/dehydratase family.</text>
</comment>
<organism evidence="3 4">
    <name type="scientific">Treponema primitia (strain ATCC BAA-887 / DSM 12427 / ZAS-2)</name>
    <dbReference type="NCBI Taxonomy" id="545694"/>
    <lineage>
        <taxon>Bacteria</taxon>
        <taxon>Pseudomonadati</taxon>
        <taxon>Spirochaetota</taxon>
        <taxon>Spirochaetia</taxon>
        <taxon>Spirochaetales</taxon>
        <taxon>Treponemataceae</taxon>
        <taxon>Treponema</taxon>
    </lineage>
</organism>
<gene>
    <name evidence="3" type="ordered locus">TREPR_0333</name>
</gene>
<dbReference type="Gene3D" id="3.40.50.720">
    <property type="entry name" value="NAD(P)-binding Rossmann-like Domain"/>
    <property type="match status" value="1"/>
</dbReference>
<evidence type="ECO:0000259" key="2">
    <source>
        <dbReference type="Pfam" id="PF01370"/>
    </source>
</evidence>
<dbReference type="eggNOG" id="COG0451">
    <property type="taxonomic scope" value="Bacteria"/>
</dbReference>
<dbReference type="InterPro" id="IPR036291">
    <property type="entry name" value="NAD(P)-bd_dom_sf"/>
</dbReference>
<dbReference type="AlphaFoldDB" id="F5YN47"/>
<dbReference type="PANTHER" id="PTHR43000">
    <property type="entry name" value="DTDP-D-GLUCOSE 4,6-DEHYDRATASE-RELATED"/>
    <property type="match status" value="1"/>
</dbReference>
<dbReference type="EMBL" id="CP001843">
    <property type="protein sequence ID" value="AEF83586.1"/>
    <property type="molecule type" value="Genomic_DNA"/>
</dbReference>
<evidence type="ECO:0000313" key="3">
    <source>
        <dbReference type="EMBL" id="AEF83586.1"/>
    </source>
</evidence>
<dbReference type="RefSeq" id="WP_015709670.1">
    <property type="nucleotide sequence ID" value="NC_015578.1"/>
</dbReference>
<dbReference type="HOGENOM" id="CLU_961739_0_0_12"/>
<reference evidence="4" key="1">
    <citation type="submission" date="2009-12" db="EMBL/GenBank/DDBJ databases">
        <title>Complete sequence of Treponema primitia strain ZAS-2.</title>
        <authorList>
            <person name="Tetu S.G."/>
            <person name="Matson E."/>
            <person name="Ren Q."/>
            <person name="Seshadri R."/>
            <person name="Elbourne L."/>
            <person name="Hassan K.A."/>
            <person name="Durkin A."/>
            <person name="Radune D."/>
            <person name="Mohamoud Y."/>
            <person name="Shay R."/>
            <person name="Jin S."/>
            <person name="Zhang X."/>
            <person name="Lucey K."/>
            <person name="Ballor N.R."/>
            <person name="Ottesen E."/>
            <person name="Rosenthal R."/>
            <person name="Allen A."/>
            <person name="Leadbetter J.R."/>
            <person name="Paulsen I.T."/>
        </authorList>
    </citation>
    <scope>NUCLEOTIDE SEQUENCE [LARGE SCALE GENOMIC DNA]</scope>
    <source>
        <strain evidence="4">ATCC BAA-887 / DSM 12427 / ZAS-2</strain>
    </source>
</reference>
<protein>
    <submittedName>
        <fullName evidence="3">Putative NAD-binding domain 4 protein</fullName>
    </submittedName>
</protein>
<evidence type="ECO:0000256" key="1">
    <source>
        <dbReference type="ARBA" id="ARBA00007637"/>
    </source>
</evidence>
<name>F5YN47_TREPZ</name>
<evidence type="ECO:0000313" key="4">
    <source>
        <dbReference type="Proteomes" id="UP000009223"/>
    </source>
</evidence>
<dbReference type="KEGG" id="tpi:TREPR_0333"/>
<reference evidence="3 4" key="2">
    <citation type="journal article" date="2011" name="ISME J.">
        <title>RNA-seq reveals cooperative metabolic interactions between two termite-gut spirochete species in co-culture.</title>
        <authorList>
            <person name="Rosenthal A.Z."/>
            <person name="Matson E.G."/>
            <person name="Eldar A."/>
            <person name="Leadbetter J.R."/>
        </authorList>
    </citation>
    <scope>NUCLEOTIDE SEQUENCE [LARGE SCALE GENOMIC DNA]</scope>
    <source>
        <strain evidence="4">ATCC BAA-887 / DSM 12427 / ZAS-2</strain>
    </source>
</reference>
<dbReference type="SUPFAM" id="SSF51735">
    <property type="entry name" value="NAD(P)-binding Rossmann-fold domains"/>
    <property type="match status" value="1"/>
</dbReference>